<feature type="region of interest" description="Disordered" evidence="1">
    <location>
        <begin position="35"/>
        <end position="70"/>
    </location>
</feature>
<evidence type="ECO:0000313" key="3">
    <source>
        <dbReference type="Proteomes" id="UP000192902"/>
    </source>
</evidence>
<dbReference type="EMBL" id="CP020867">
    <property type="protein sequence ID" value="ARJ57139.1"/>
    <property type="molecule type" value="Genomic_DNA"/>
</dbReference>
<dbReference type="STRING" id="1121267.CCUN_1556"/>
<gene>
    <name evidence="2" type="ORF">CCUN_1556</name>
</gene>
<dbReference type="AlphaFoldDB" id="A0A1W6BYG9"/>
<proteinExistence type="predicted"/>
<dbReference type="KEGG" id="ccun:CCUN_1556"/>
<dbReference type="Proteomes" id="UP000192902">
    <property type="component" value="Chromosome"/>
</dbReference>
<protein>
    <submittedName>
        <fullName evidence="2">Uncharacterized protein</fullName>
    </submittedName>
</protein>
<evidence type="ECO:0000313" key="2">
    <source>
        <dbReference type="EMBL" id="ARJ57139.1"/>
    </source>
</evidence>
<dbReference type="RefSeq" id="WP_027305943.1">
    <property type="nucleotide sequence ID" value="NZ_CP020867.1"/>
</dbReference>
<organism evidence="2 3">
    <name type="scientific">Campylobacter cuniculorum DSM 23162 = LMG 24588</name>
    <dbReference type="NCBI Taxonomy" id="1121267"/>
    <lineage>
        <taxon>Bacteria</taxon>
        <taxon>Pseudomonadati</taxon>
        <taxon>Campylobacterota</taxon>
        <taxon>Epsilonproteobacteria</taxon>
        <taxon>Campylobacterales</taxon>
        <taxon>Campylobacteraceae</taxon>
        <taxon>Campylobacter</taxon>
    </lineage>
</organism>
<reference evidence="2 3" key="1">
    <citation type="submission" date="2017-04" db="EMBL/GenBank/DDBJ databases">
        <title>Complete genome sequence of the Campylobacter cuniculorum type strain LMG24588.</title>
        <authorList>
            <person name="Miller W.G."/>
            <person name="Yee E."/>
            <person name="Revez J."/>
            <person name="Bono J.L."/>
            <person name="Rossi M."/>
        </authorList>
    </citation>
    <scope>NUCLEOTIDE SEQUENCE [LARGE SCALE GENOMIC DNA]</scope>
    <source>
        <strain evidence="2 3">LMG 24588</strain>
    </source>
</reference>
<accession>A0A1W6BYG9</accession>
<name>A0A1W6BYG9_9BACT</name>
<evidence type="ECO:0000256" key="1">
    <source>
        <dbReference type="SAM" id="MobiDB-lite"/>
    </source>
</evidence>
<sequence length="70" mass="8531">MIVNINGNKFFKELKEEMKKEHIKEEELKHSLFEEEDIKPSPPKFQSKDEIMEKKLRKKERKYYGSSTKQ</sequence>